<dbReference type="GO" id="GO:0005634">
    <property type="term" value="C:nucleus"/>
    <property type="evidence" value="ECO:0007669"/>
    <property type="project" value="TreeGrafter"/>
</dbReference>
<dbReference type="RefSeq" id="XP_022661032.1">
    <property type="nucleotide sequence ID" value="XM_022805297.1"/>
</dbReference>
<dbReference type="GO" id="GO:0004865">
    <property type="term" value="F:protein serine/threonine phosphatase inhibitor activity"/>
    <property type="evidence" value="ECO:0007669"/>
    <property type="project" value="InterPro"/>
</dbReference>
<evidence type="ECO:0000313" key="5">
    <source>
        <dbReference type="Proteomes" id="UP000594260"/>
    </source>
</evidence>
<organism evidence="4 5">
    <name type="scientific">Varroa destructor</name>
    <name type="common">Honeybee mite</name>
    <dbReference type="NCBI Taxonomy" id="109461"/>
    <lineage>
        <taxon>Eukaryota</taxon>
        <taxon>Metazoa</taxon>
        <taxon>Ecdysozoa</taxon>
        <taxon>Arthropoda</taxon>
        <taxon>Chelicerata</taxon>
        <taxon>Arachnida</taxon>
        <taxon>Acari</taxon>
        <taxon>Parasitiformes</taxon>
        <taxon>Mesostigmata</taxon>
        <taxon>Gamasina</taxon>
        <taxon>Dermanyssoidea</taxon>
        <taxon>Varroidae</taxon>
        <taxon>Varroa</taxon>
    </lineage>
</organism>
<dbReference type="EnsemblMetazoa" id="XM_022805297">
    <property type="protein sequence ID" value="XP_022661032"/>
    <property type="gene ID" value="LOC111250289"/>
</dbReference>
<proteinExistence type="predicted"/>
<dbReference type="EnsemblMetazoa" id="XM_022805296">
    <property type="protein sequence ID" value="XP_022661031"/>
    <property type="gene ID" value="LOC111250289"/>
</dbReference>
<evidence type="ECO:0000256" key="1">
    <source>
        <dbReference type="ARBA" id="ARBA00021994"/>
    </source>
</evidence>
<sequence length="127" mass="13560">MSTVQTTTTQSEQLSVAQTTVDGSGPSSSHNRLSPSLVLKLKKPKSDRKVGWSSDVIDNENLNKKKSKCCCVYTKPTDFGESSDEEEGDCEHCSGHVETKKSQKRGEAGNPSEPHASAGGLSSDKST</sequence>
<dbReference type="GO" id="GO:0008157">
    <property type="term" value="F:protein phosphatase 1 binding"/>
    <property type="evidence" value="ECO:0007669"/>
    <property type="project" value="TreeGrafter"/>
</dbReference>
<dbReference type="KEGG" id="vde:111250289"/>
<feature type="region of interest" description="Disordered" evidence="3">
    <location>
        <begin position="77"/>
        <end position="127"/>
    </location>
</feature>
<evidence type="ECO:0000256" key="2">
    <source>
        <dbReference type="ARBA" id="ARBA00031039"/>
    </source>
</evidence>
<feature type="region of interest" description="Disordered" evidence="3">
    <location>
        <begin position="1"/>
        <end position="57"/>
    </location>
</feature>
<dbReference type="InParanoid" id="A0A7M7K447"/>
<keyword evidence="5" id="KW-1185">Reference proteome</keyword>
<feature type="compositionally biased region" description="Basic and acidic residues" evidence="3">
    <location>
        <begin position="90"/>
        <end position="107"/>
    </location>
</feature>
<dbReference type="FunCoup" id="A0A7M7K447">
    <property type="interactions" value="256"/>
</dbReference>
<reference evidence="4" key="1">
    <citation type="submission" date="2021-01" db="UniProtKB">
        <authorList>
            <consortium name="EnsemblMetazoa"/>
        </authorList>
    </citation>
    <scope>IDENTIFICATION</scope>
</reference>
<dbReference type="RefSeq" id="XP_022661033.1">
    <property type="nucleotide sequence ID" value="XM_022805298.1"/>
</dbReference>
<dbReference type="EnsemblMetazoa" id="XM_022805298">
    <property type="protein sequence ID" value="XP_022661033"/>
    <property type="gene ID" value="LOC111250289"/>
</dbReference>
<dbReference type="Proteomes" id="UP000594260">
    <property type="component" value="Unplaced"/>
</dbReference>
<feature type="compositionally biased region" description="Low complexity" evidence="3">
    <location>
        <begin position="1"/>
        <end position="15"/>
    </location>
</feature>
<dbReference type="AlphaFoldDB" id="A0A7M7K447"/>
<dbReference type="PANTHER" id="PTHR20835">
    <property type="entry name" value="E3 UBIQUITIN-PROTEIN LIGASE PPP1R11-RELATED"/>
    <property type="match status" value="1"/>
</dbReference>
<protein>
    <recommendedName>
        <fullName evidence="1">E3 ubiquitin-protein ligase PPP1R11</fullName>
    </recommendedName>
    <alternativeName>
        <fullName evidence="2">Protein phosphatase 1 regulatory subunit 11</fullName>
    </alternativeName>
</protein>
<name>A0A7M7K447_VARDE</name>
<evidence type="ECO:0000313" key="4">
    <source>
        <dbReference type="EnsemblMetazoa" id="XP_022661032"/>
    </source>
</evidence>
<dbReference type="OrthoDB" id="307488at2759"/>
<dbReference type="Pfam" id="PF07491">
    <property type="entry name" value="PPI_Ypi1"/>
    <property type="match status" value="1"/>
</dbReference>
<dbReference type="RefSeq" id="XP_022661031.1">
    <property type="nucleotide sequence ID" value="XM_022805296.1"/>
</dbReference>
<dbReference type="GeneID" id="111250289"/>
<feature type="compositionally biased region" description="Polar residues" evidence="3">
    <location>
        <begin position="16"/>
        <end position="32"/>
    </location>
</feature>
<accession>A0A7M7K447</accession>
<evidence type="ECO:0000256" key="3">
    <source>
        <dbReference type="SAM" id="MobiDB-lite"/>
    </source>
</evidence>
<dbReference type="PANTHER" id="PTHR20835:SF0">
    <property type="entry name" value="E3 UBIQUITIN-PROTEIN LIGASE PPP1R11"/>
    <property type="match status" value="1"/>
</dbReference>
<dbReference type="InterPro" id="IPR011107">
    <property type="entry name" value="PPI_Ypi1"/>
</dbReference>